<dbReference type="Pfam" id="PF07534">
    <property type="entry name" value="TLD"/>
    <property type="match status" value="1"/>
</dbReference>
<protein>
    <submittedName>
        <fullName evidence="3">TLD protein</fullName>
    </submittedName>
</protein>
<proteinExistence type="predicted"/>
<feature type="compositionally biased region" description="Basic and acidic residues" evidence="1">
    <location>
        <begin position="76"/>
        <end position="88"/>
    </location>
</feature>
<reference evidence="4" key="1">
    <citation type="submission" date="2019-03" db="EMBL/GenBank/DDBJ databases">
        <title>Snf2 controls pulcherriminic acid biosynthesis and connects pigmentation and antifungal activity of the yeast Metschnikowia pulcherrima.</title>
        <authorList>
            <person name="Gore-Lloyd D."/>
            <person name="Sumann I."/>
            <person name="Brachmann A.O."/>
            <person name="Schneeberger K."/>
            <person name="Ortiz-Merino R.A."/>
            <person name="Moreno-Beltran M."/>
            <person name="Schlaefli M."/>
            <person name="Kirner P."/>
            <person name="Santos Kron A."/>
            <person name="Wolfe K.H."/>
            <person name="Piel J."/>
            <person name="Ahrens C.H."/>
            <person name="Henk D."/>
            <person name="Freimoser F.M."/>
        </authorList>
    </citation>
    <scope>NUCLEOTIDE SEQUENCE [LARGE SCALE GENOMIC DNA]</scope>
    <source>
        <strain evidence="4">APC 1.2</strain>
    </source>
</reference>
<evidence type="ECO:0000313" key="3">
    <source>
        <dbReference type="EMBL" id="QBM90531.1"/>
    </source>
</evidence>
<keyword evidence="4" id="KW-1185">Reference proteome</keyword>
<sequence length="690" mass="77858">MGQLSSSETKDDSLKHAYSEAELRALFQARAASLLSKGEIAAVASRVNMKDTDEADAVLTLTDLAALLNLSQADDNSTRVTKDNPTEEHEGEEDVTNPEGHSVRSEKSHLDAVVAVLYRSFTILGRLPFLSNSISKREQLTMRQFVLALAVHLGGVAKVWPEFDYLKILFISLALIPSNNSQQETDEKAAEYSKDSKSPTASAQDDKEFTLQGPQRPRRPQQKNTTGQDYEAKYSVELNLVSHETTEPIRFASRRIKWESFMPLCNYDGIDVTKLSVSSNDLLQLFILLLMAHSIPSQSHTIMQRQMWHLISQTWTSFEAVAYSLLRYIDLEIAPANRTGVSVSYEAYKHGMENAMSGMVEESFRKFVKTSLLLSSVGSLGHNDQLKSIVKDVPSKAFNSTRLVNEATISLLSLFAEGLNADVKITPQNMVELYNGAQSGFSIRSLELKIFKWQAPTILLVSGKRLRNKTILKNRRYQQFDLEYPRHFRSSEDPKKSWQSDNDKITYAVFVRQPWRNSNKTNFGDEESTIMCLLPRFDIFKSKRGQVLAGRLIYFNNQGMGIGFGNEQPVNKNNTRRHLPGSVSLTIEANLEFGIFRHIVNAGANTPRFFETSSQDTVRDQDYEDRFMITDLEVWGVGSTKELDEQRKQWEWEEKQAQARQGVNLRNLGEERAFLEMAGLVGNQGSGGSV</sequence>
<dbReference type="SMART" id="SM00584">
    <property type="entry name" value="TLDc"/>
    <property type="match status" value="1"/>
</dbReference>
<dbReference type="PROSITE" id="PS51886">
    <property type="entry name" value="TLDC"/>
    <property type="match status" value="1"/>
</dbReference>
<evidence type="ECO:0000256" key="1">
    <source>
        <dbReference type="SAM" id="MobiDB-lite"/>
    </source>
</evidence>
<feature type="compositionally biased region" description="Basic and acidic residues" evidence="1">
    <location>
        <begin position="185"/>
        <end position="197"/>
    </location>
</feature>
<feature type="region of interest" description="Disordered" evidence="1">
    <location>
        <begin position="184"/>
        <end position="228"/>
    </location>
</feature>
<dbReference type="AlphaFoldDB" id="A0A4P6XWM9"/>
<dbReference type="InterPro" id="IPR006571">
    <property type="entry name" value="TLDc_dom"/>
</dbReference>
<dbReference type="STRING" id="2163413.A0A4P6XWM9"/>
<gene>
    <name evidence="3" type="primary">MPUL0F01120</name>
    <name evidence="3" type="ORF">METSCH_F01120</name>
</gene>
<name>A0A4P6XWM9_9ASCO</name>
<organism evidence="3 4">
    <name type="scientific">Metschnikowia aff. pulcherrima</name>
    <dbReference type="NCBI Taxonomy" id="2163413"/>
    <lineage>
        <taxon>Eukaryota</taxon>
        <taxon>Fungi</taxon>
        <taxon>Dikarya</taxon>
        <taxon>Ascomycota</taxon>
        <taxon>Saccharomycotina</taxon>
        <taxon>Pichiomycetes</taxon>
        <taxon>Metschnikowiaceae</taxon>
        <taxon>Metschnikowia</taxon>
    </lineage>
</organism>
<feature type="region of interest" description="Disordered" evidence="1">
    <location>
        <begin position="75"/>
        <end position="106"/>
    </location>
</feature>
<evidence type="ECO:0000259" key="2">
    <source>
        <dbReference type="PROSITE" id="PS51886"/>
    </source>
</evidence>
<evidence type="ECO:0000313" key="4">
    <source>
        <dbReference type="Proteomes" id="UP000292447"/>
    </source>
</evidence>
<accession>A0A4P6XWM9</accession>
<dbReference type="EMBL" id="CP034461">
    <property type="protein sequence ID" value="QBM90531.1"/>
    <property type="molecule type" value="Genomic_DNA"/>
</dbReference>
<feature type="domain" description="TLDc" evidence="2">
    <location>
        <begin position="402"/>
        <end position="638"/>
    </location>
</feature>
<dbReference type="Proteomes" id="UP000292447">
    <property type="component" value="Chromosome VI"/>
</dbReference>